<dbReference type="Proteomes" id="UP000828048">
    <property type="component" value="Chromosome 8"/>
</dbReference>
<dbReference type="EMBL" id="CM037158">
    <property type="protein sequence ID" value="KAH7853043.1"/>
    <property type="molecule type" value="Genomic_DNA"/>
</dbReference>
<reference evidence="1 2" key="1">
    <citation type="journal article" date="2021" name="Hortic Res">
        <title>High-quality reference genome and annotation aids understanding of berry development for evergreen blueberry (Vaccinium darrowii).</title>
        <authorList>
            <person name="Yu J."/>
            <person name="Hulse-Kemp A.M."/>
            <person name="Babiker E."/>
            <person name="Staton M."/>
        </authorList>
    </citation>
    <scope>NUCLEOTIDE SEQUENCE [LARGE SCALE GENOMIC DNA]</scope>
    <source>
        <strain evidence="2">cv. NJ 8807/NJ 8810</strain>
        <tissue evidence="1">Young leaf</tissue>
    </source>
</reference>
<accession>A0ACB7YI01</accession>
<proteinExistence type="predicted"/>
<organism evidence="1 2">
    <name type="scientific">Vaccinium darrowii</name>
    <dbReference type="NCBI Taxonomy" id="229202"/>
    <lineage>
        <taxon>Eukaryota</taxon>
        <taxon>Viridiplantae</taxon>
        <taxon>Streptophyta</taxon>
        <taxon>Embryophyta</taxon>
        <taxon>Tracheophyta</taxon>
        <taxon>Spermatophyta</taxon>
        <taxon>Magnoliopsida</taxon>
        <taxon>eudicotyledons</taxon>
        <taxon>Gunneridae</taxon>
        <taxon>Pentapetalae</taxon>
        <taxon>asterids</taxon>
        <taxon>Ericales</taxon>
        <taxon>Ericaceae</taxon>
        <taxon>Vaccinioideae</taxon>
        <taxon>Vaccinieae</taxon>
        <taxon>Vaccinium</taxon>
    </lineage>
</organism>
<gene>
    <name evidence="1" type="ORF">Vadar_032542</name>
</gene>
<name>A0ACB7YI01_9ERIC</name>
<evidence type="ECO:0000313" key="1">
    <source>
        <dbReference type="EMBL" id="KAH7853043.1"/>
    </source>
</evidence>
<protein>
    <submittedName>
        <fullName evidence="1">Uncharacterized protein</fullName>
    </submittedName>
</protein>
<keyword evidence="2" id="KW-1185">Reference proteome</keyword>
<sequence>MAKNSADAKWAETEVEEDEEEEEEEEALSLCDLPINNQQNHQPTKEQKQEEEAAAAVQPIKTEEDFDFKSLIGSVLTEPQMCAADDVFFQGQIIPLRHSISSEGGLTAAFSSRCVSRSESMDRFHVLTGLNFNSVTNSRSSSVRSSLHSSSSGSSSTITTTTTTNQKHKVLNQFHSHPSPSPQIRIPSRRHSNSGNRVQKSSVWSFFRVGLVHTPEIELQGLKNRSGSRNSNKSGGFGSRNSNSSSSSSASSIEKKKKKMQRFFNGGGCRCSVDAVETVPLRAVIVKEEEEEGGEKEKEKGKKTKKEKKQTVSRRHRTFEWLKELSDAGVPD</sequence>
<comment type="caution">
    <text evidence="1">The sequence shown here is derived from an EMBL/GenBank/DDBJ whole genome shotgun (WGS) entry which is preliminary data.</text>
</comment>
<evidence type="ECO:0000313" key="2">
    <source>
        <dbReference type="Proteomes" id="UP000828048"/>
    </source>
</evidence>